<keyword evidence="1" id="KW-0812">Transmembrane</keyword>
<organism evidence="3 4">
    <name type="scientific">Motilibacter rhizosphaerae</name>
    <dbReference type="NCBI Taxonomy" id="598652"/>
    <lineage>
        <taxon>Bacteria</taxon>
        <taxon>Bacillati</taxon>
        <taxon>Actinomycetota</taxon>
        <taxon>Actinomycetes</taxon>
        <taxon>Motilibacterales</taxon>
        <taxon>Motilibacteraceae</taxon>
        <taxon>Motilibacter</taxon>
    </lineage>
</organism>
<evidence type="ECO:0000313" key="3">
    <source>
        <dbReference type="EMBL" id="RZS86900.1"/>
    </source>
</evidence>
<keyword evidence="1" id="KW-1133">Transmembrane helix</keyword>
<accession>A0A4Q7NQN1</accession>
<sequence>MSTITAERHLVLVAPVARDPRARQRPAAPAGPAARPTRLTRRGRLVVLLVALAVLVVGLAVGAQAVGASSSGGPATQWVAVQPGDTLWSIAERAEPGRDTRDAVATLVRLNGLHDSALAPGQLLAVPASR</sequence>
<dbReference type="SMART" id="SM00257">
    <property type="entry name" value="LysM"/>
    <property type="match status" value="1"/>
</dbReference>
<name>A0A4Q7NQN1_9ACTN</name>
<feature type="transmembrane region" description="Helical" evidence="1">
    <location>
        <begin position="45"/>
        <end position="67"/>
    </location>
</feature>
<keyword evidence="1" id="KW-0472">Membrane</keyword>
<dbReference type="CDD" id="cd00118">
    <property type="entry name" value="LysM"/>
    <property type="match status" value="1"/>
</dbReference>
<dbReference type="InterPro" id="IPR018392">
    <property type="entry name" value="LysM"/>
</dbReference>
<dbReference type="InterPro" id="IPR036779">
    <property type="entry name" value="LysM_dom_sf"/>
</dbReference>
<evidence type="ECO:0000259" key="2">
    <source>
        <dbReference type="PROSITE" id="PS51782"/>
    </source>
</evidence>
<dbReference type="EMBL" id="SGXD01000003">
    <property type="protein sequence ID" value="RZS86900.1"/>
    <property type="molecule type" value="Genomic_DNA"/>
</dbReference>
<protein>
    <submittedName>
        <fullName evidence="3">LysM domain-containing protein</fullName>
    </submittedName>
</protein>
<dbReference type="SUPFAM" id="SSF54106">
    <property type="entry name" value="LysM domain"/>
    <property type="match status" value="1"/>
</dbReference>
<dbReference type="AlphaFoldDB" id="A0A4Q7NQN1"/>
<gene>
    <name evidence="3" type="ORF">EV189_2318</name>
</gene>
<dbReference type="PROSITE" id="PS51782">
    <property type="entry name" value="LYSM"/>
    <property type="match status" value="1"/>
</dbReference>
<dbReference type="RefSeq" id="WP_130493111.1">
    <property type="nucleotide sequence ID" value="NZ_SGXD01000003.1"/>
</dbReference>
<feature type="domain" description="LysM" evidence="2">
    <location>
        <begin position="77"/>
        <end position="126"/>
    </location>
</feature>
<evidence type="ECO:0000256" key="1">
    <source>
        <dbReference type="SAM" id="Phobius"/>
    </source>
</evidence>
<dbReference type="Pfam" id="PF01476">
    <property type="entry name" value="LysM"/>
    <property type="match status" value="1"/>
</dbReference>
<comment type="caution">
    <text evidence="3">The sequence shown here is derived from an EMBL/GenBank/DDBJ whole genome shotgun (WGS) entry which is preliminary data.</text>
</comment>
<proteinExistence type="predicted"/>
<dbReference type="OrthoDB" id="5084290at2"/>
<dbReference type="Gene3D" id="3.10.350.10">
    <property type="entry name" value="LysM domain"/>
    <property type="match status" value="1"/>
</dbReference>
<evidence type="ECO:0000313" key="4">
    <source>
        <dbReference type="Proteomes" id="UP000293638"/>
    </source>
</evidence>
<reference evidence="3 4" key="1">
    <citation type="submission" date="2019-02" db="EMBL/GenBank/DDBJ databases">
        <title>Genomic Encyclopedia of Type Strains, Phase IV (KMG-IV): sequencing the most valuable type-strain genomes for metagenomic binning, comparative biology and taxonomic classification.</title>
        <authorList>
            <person name="Goeker M."/>
        </authorList>
    </citation>
    <scope>NUCLEOTIDE SEQUENCE [LARGE SCALE GENOMIC DNA]</scope>
    <source>
        <strain evidence="3 4">DSM 45622</strain>
    </source>
</reference>
<keyword evidence="4" id="KW-1185">Reference proteome</keyword>
<dbReference type="Proteomes" id="UP000293638">
    <property type="component" value="Unassembled WGS sequence"/>
</dbReference>